<name>A0A432DUV4_9FLAO</name>
<protein>
    <submittedName>
        <fullName evidence="1">Uncharacterized protein</fullName>
    </submittedName>
</protein>
<gene>
    <name evidence="1" type="ORF">EJ377_20345</name>
</gene>
<organism evidence="1 2">
    <name type="scientific">Chryseobacterium arthrosphaerae</name>
    <dbReference type="NCBI Taxonomy" id="651561"/>
    <lineage>
        <taxon>Bacteria</taxon>
        <taxon>Pseudomonadati</taxon>
        <taxon>Bacteroidota</taxon>
        <taxon>Flavobacteriia</taxon>
        <taxon>Flavobacteriales</taxon>
        <taxon>Weeksellaceae</taxon>
        <taxon>Chryseobacterium group</taxon>
        <taxon>Chryseobacterium</taxon>
    </lineage>
</organism>
<reference evidence="1 2" key="1">
    <citation type="submission" date="2018-12" db="EMBL/GenBank/DDBJ databases">
        <title>Draft Genome Sequence of Chryseobacterium arthrosphaerae strain ED882-96 Isolated from the Blood of a Patient with Liver Cirrhosis in Taiwan.</title>
        <authorList>
            <person name="Lin J.-N."/>
            <person name="Lai C.-H."/>
            <person name="Yang C.-H."/>
            <person name="Huang Y.-H."/>
        </authorList>
    </citation>
    <scope>NUCLEOTIDE SEQUENCE [LARGE SCALE GENOMIC DNA]</scope>
    <source>
        <strain evidence="1 2">ED882-96</strain>
    </source>
</reference>
<dbReference type="AlphaFoldDB" id="A0A432DUV4"/>
<proteinExistence type="predicted"/>
<evidence type="ECO:0000313" key="2">
    <source>
        <dbReference type="Proteomes" id="UP000276953"/>
    </source>
</evidence>
<dbReference type="EMBL" id="RYFC01000003">
    <property type="protein sequence ID" value="RTZ46856.1"/>
    <property type="molecule type" value="Genomic_DNA"/>
</dbReference>
<comment type="caution">
    <text evidence="1">The sequence shown here is derived from an EMBL/GenBank/DDBJ whole genome shotgun (WGS) entry which is preliminary data.</text>
</comment>
<sequence length="65" mass="7180">MKEVPVFQSEVLVHFNKEGKISYTSSESLKKNLKEIDITPAISAADAFQKAYVASKSRGNYLSGK</sequence>
<evidence type="ECO:0000313" key="1">
    <source>
        <dbReference type="EMBL" id="RTZ46856.1"/>
    </source>
</evidence>
<accession>A0A432DUV4</accession>
<dbReference type="Proteomes" id="UP000276953">
    <property type="component" value="Unassembled WGS sequence"/>
</dbReference>